<accession>A0A8J1Y0I2</accession>
<reference evidence="2" key="1">
    <citation type="submission" date="2022-03" db="EMBL/GenBank/DDBJ databases">
        <authorList>
            <person name="Martin C."/>
        </authorList>
    </citation>
    <scope>NUCLEOTIDE SEQUENCE</scope>
</reference>
<protein>
    <submittedName>
        <fullName evidence="2">Uncharacterized protein</fullName>
    </submittedName>
</protein>
<dbReference type="PANTHER" id="PTHR28398">
    <property type="entry name" value="SYNAPTONEMAL COMPLEX CENTRAL ELEMENT PROTEIN 2"/>
    <property type="match status" value="1"/>
</dbReference>
<evidence type="ECO:0000256" key="1">
    <source>
        <dbReference type="SAM" id="MobiDB-lite"/>
    </source>
</evidence>
<dbReference type="GO" id="GO:0000801">
    <property type="term" value="C:central element"/>
    <property type="evidence" value="ECO:0007669"/>
    <property type="project" value="InterPro"/>
</dbReference>
<name>A0A8J1Y0I2_OWEFU</name>
<feature type="compositionally biased region" description="Basic and acidic residues" evidence="1">
    <location>
        <begin position="18"/>
        <end position="29"/>
    </location>
</feature>
<dbReference type="InterPro" id="IPR034609">
    <property type="entry name" value="Syce2"/>
</dbReference>
<dbReference type="OrthoDB" id="6142414at2759"/>
<evidence type="ECO:0000313" key="2">
    <source>
        <dbReference type="EMBL" id="CAH1773196.1"/>
    </source>
</evidence>
<comment type="caution">
    <text evidence="2">The sequence shown here is derived from an EMBL/GenBank/DDBJ whole genome shotgun (WGS) entry which is preliminary data.</text>
</comment>
<dbReference type="AlphaFoldDB" id="A0A8J1Y0I2"/>
<gene>
    <name evidence="2" type="ORF">OFUS_LOCUS829</name>
</gene>
<organism evidence="2 3">
    <name type="scientific">Owenia fusiformis</name>
    <name type="common">Polychaete worm</name>
    <dbReference type="NCBI Taxonomy" id="6347"/>
    <lineage>
        <taxon>Eukaryota</taxon>
        <taxon>Metazoa</taxon>
        <taxon>Spiralia</taxon>
        <taxon>Lophotrochozoa</taxon>
        <taxon>Annelida</taxon>
        <taxon>Polychaeta</taxon>
        <taxon>Sedentaria</taxon>
        <taxon>Canalipalpata</taxon>
        <taxon>Sabellida</taxon>
        <taxon>Oweniida</taxon>
        <taxon>Oweniidae</taxon>
        <taxon>Owenia</taxon>
    </lineage>
</organism>
<dbReference type="GO" id="GO:0007130">
    <property type="term" value="P:synaptonemal complex assembly"/>
    <property type="evidence" value="ECO:0007669"/>
    <property type="project" value="InterPro"/>
</dbReference>
<proteinExistence type="predicted"/>
<dbReference type="EMBL" id="CAIIXF020000001">
    <property type="protein sequence ID" value="CAH1773196.1"/>
    <property type="molecule type" value="Genomic_DNA"/>
</dbReference>
<sequence>MDSEYESAQHIAASSPMDHFHQNDPDGRKHSNLQQVPAYAMNEHGDHHGHSNTPDAYEQHQSRDQQYSSADPNNNLPQDQAMANKPTLIYSHEMLSQQAQKLIDDINEKRKQDTVLMEDYRKSLELNVQKQCAAVEEHMFGLYETTGKTIQTKLQELYSTFDRIAKLEDELNQFKSALGMLYQDVNSSE</sequence>
<feature type="region of interest" description="Disordered" evidence="1">
    <location>
        <begin position="1"/>
        <end position="80"/>
    </location>
</feature>
<feature type="compositionally biased region" description="Polar residues" evidence="1">
    <location>
        <begin position="64"/>
        <end position="78"/>
    </location>
</feature>
<evidence type="ECO:0000313" key="3">
    <source>
        <dbReference type="Proteomes" id="UP000749559"/>
    </source>
</evidence>
<dbReference type="PANTHER" id="PTHR28398:SF1">
    <property type="entry name" value="SYNAPTONEMAL COMPLEX CENTRAL ELEMENT PROTEIN 2"/>
    <property type="match status" value="1"/>
</dbReference>
<dbReference type="Proteomes" id="UP000749559">
    <property type="component" value="Unassembled WGS sequence"/>
</dbReference>
<keyword evidence="3" id="KW-1185">Reference proteome</keyword>